<dbReference type="AlphaFoldDB" id="A0A6I4TDD9"/>
<keyword evidence="2" id="KW-1185">Reference proteome</keyword>
<reference evidence="1 2" key="1">
    <citation type="submission" date="2019-12" db="EMBL/GenBank/DDBJ databases">
        <title>Genomic-based taxomic classification of the family Erythrobacteraceae.</title>
        <authorList>
            <person name="Xu L."/>
        </authorList>
    </citation>
    <scope>NUCLEOTIDE SEQUENCE [LARGE SCALE GENOMIC DNA]</scope>
    <source>
        <strain evidence="1 2">100921-2</strain>
    </source>
</reference>
<name>A0A6I4TDD9_9SPHN</name>
<evidence type="ECO:0000313" key="2">
    <source>
        <dbReference type="Proteomes" id="UP000439522"/>
    </source>
</evidence>
<proteinExistence type="predicted"/>
<accession>A0A6I4TDD9</accession>
<sequence length="207" mass="22918">MSGERVALVALPIAAFGLGYWVAPKEQLDENVEQTGFLQTDTNKVLSATVESLRNENKMLVFAFKGTARVKDTRTKAWIFKGRQELIVPAVVNYYVDLGKLSLAHVTYDEKAKLVRVKVPPVIIGDIAFQPEQATTINGGLLTYSQSQVDELLKRNYTKARRAVTAQAQGKAFVEAARSRAIDNVETYFEVPLRIAGRPDVEVAATF</sequence>
<gene>
    <name evidence="1" type="ORF">GRI40_06215</name>
</gene>
<evidence type="ECO:0000313" key="1">
    <source>
        <dbReference type="EMBL" id="MXO74814.1"/>
    </source>
</evidence>
<protein>
    <submittedName>
        <fullName evidence="1">DUF4230 domain-containing protein</fullName>
    </submittedName>
</protein>
<dbReference type="Pfam" id="PF14014">
    <property type="entry name" value="DUF4230"/>
    <property type="match status" value="1"/>
</dbReference>
<dbReference type="OrthoDB" id="7558887at2"/>
<dbReference type="EMBL" id="WTZA01000001">
    <property type="protein sequence ID" value="MXO74814.1"/>
    <property type="molecule type" value="Genomic_DNA"/>
</dbReference>
<organism evidence="1 2">
    <name type="scientific">Tsuneonella aeria</name>
    <dbReference type="NCBI Taxonomy" id="1837929"/>
    <lineage>
        <taxon>Bacteria</taxon>
        <taxon>Pseudomonadati</taxon>
        <taxon>Pseudomonadota</taxon>
        <taxon>Alphaproteobacteria</taxon>
        <taxon>Sphingomonadales</taxon>
        <taxon>Erythrobacteraceae</taxon>
        <taxon>Tsuneonella</taxon>
    </lineage>
</organism>
<dbReference type="Proteomes" id="UP000439522">
    <property type="component" value="Unassembled WGS sequence"/>
</dbReference>
<dbReference type="RefSeq" id="WP_160610534.1">
    <property type="nucleotide sequence ID" value="NZ_WTZA01000001.1"/>
</dbReference>
<comment type="caution">
    <text evidence="1">The sequence shown here is derived from an EMBL/GenBank/DDBJ whole genome shotgun (WGS) entry which is preliminary data.</text>
</comment>
<dbReference type="InterPro" id="IPR025324">
    <property type="entry name" value="DUF4230"/>
</dbReference>